<dbReference type="EMBL" id="JARBHB010000008">
    <property type="protein sequence ID" value="KAJ8877211.1"/>
    <property type="molecule type" value="Genomic_DNA"/>
</dbReference>
<evidence type="ECO:0000313" key="1">
    <source>
        <dbReference type="EMBL" id="KAJ8877211.1"/>
    </source>
</evidence>
<keyword evidence="2" id="KW-1185">Reference proteome</keyword>
<sequence>MNCTQCSHNSHLAQPCRLQAITWYTAYRNIATCAANVASVVVMHMLQSTCTERGIMVITLQRMSFKGWINMHEKWDKYFLYGLSISEGNHIDAHHLS</sequence>
<organism evidence="1 2">
    <name type="scientific">Dryococelus australis</name>
    <dbReference type="NCBI Taxonomy" id="614101"/>
    <lineage>
        <taxon>Eukaryota</taxon>
        <taxon>Metazoa</taxon>
        <taxon>Ecdysozoa</taxon>
        <taxon>Arthropoda</taxon>
        <taxon>Hexapoda</taxon>
        <taxon>Insecta</taxon>
        <taxon>Pterygota</taxon>
        <taxon>Neoptera</taxon>
        <taxon>Polyneoptera</taxon>
        <taxon>Phasmatodea</taxon>
        <taxon>Verophasmatodea</taxon>
        <taxon>Anareolatae</taxon>
        <taxon>Phasmatidae</taxon>
        <taxon>Eurycanthinae</taxon>
        <taxon>Dryococelus</taxon>
    </lineage>
</organism>
<dbReference type="Proteomes" id="UP001159363">
    <property type="component" value="Chromosome 7"/>
</dbReference>
<accession>A0ABQ9GYX4</accession>
<protein>
    <submittedName>
        <fullName evidence="1">Uncharacterized protein</fullName>
    </submittedName>
</protein>
<comment type="caution">
    <text evidence="1">The sequence shown here is derived from an EMBL/GenBank/DDBJ whole genome shotgun (WGS) entry which is preliminary data.</text>
</comment>
<reference evidence="1 2" key="1">
    <citation type="submission" date="2023-02" db="EMBL/GenBank/DDBJ databases">
        <title>LHISI_Scaffold_Assembly.</title>
        <authorList>
            <person name="Stuart O.P."/>
            <person name="Cleave R."/>
            <person name="Magrath M.J.L."/>
            <person name="Mikheyev A.S."/>
        </authorList>
    </citation>
    <scope>NUCLEOTIDE SEQUENCE [LARGE SCALE GENOMIC DNA]</scope>
    <source>
        <strain evidence="1">Daus_M_001</strain>
        <tissue evidence="1">Leg muscle</tissue>
    </source>
</reference>
<name>A0ABQ9GYX4_9NEOP</name>
<evidence type="ECO:0000313" key="2">
    <source>
        <dbReference type="Proteomes" id="UP001159363"/>
    </source>
</evidence>
<proteinExistence type="predicted"/>
<gene>
    <name evidence="1" type="ORF">PR048_021665</name>
</gene>